<evidence type="ECO:0000256" key="5">
    <source>
        <dbReference type="HAMAP-Rule" id="MF_01513"/>
    </source>
</evidence>
<dbReference type="PANTHER" id="PTHR43643">
    <property type="entry name" value="HISTIDINOL-PHOSPHATE AMINOTRANSFERASE 2"/>
    <property type="match status" value="1"/>
</dbReference>
<comment type="similarity">
    <text evidence="5 6">Belongs to the class-II pyridoxal-phosphate-dependent aminotransferase family.</text>
</comment>
<dbReference type="EC" id="2.6.1.57" evidence="5"/>
<feature type="modified residue" description="N6-(pyridoxal phosphate)lysine" evidence="5">
    <location>
        <position position="237"/>
    </location>
</feature>
<dbReference type="EMBL" id="JBHSTP010000002">
    <property type="protein sequence ID" value="MFC6356243.1"/>
    <property type="molecule type" value="Genomic_DNA"/>
</dbReference>
<evidence type="ECO:0000256" key="1">
    <source>
        <dbReference type="ARBA" id="ARBA00001933"/>
    </source>
</evidence>
<dbReference type="InterPro" id="IPR015422">
    <property type="entry name" value="PyrdxlP-dep_Trfase_small"/>
</dbReference>
<dbReference type="NCBIfam" id="NF002878">
    <property type="entry name" value="PRK03321.1"/>
    <property type="match status" value="1"/>
</dbReference>
<feature type="domain" description="Aminotransferase class I/classII large" evidence="7">
    <location>
        <begin position="40"/>
        <end position="364"/>
    </location>
</feature>
<keyword evidence="9" id="KW-1185">Reference proteome</keyword>
<evidence type="ECO:0000259" key="7">
    <source>
        <dbReference type="Pfam" id="PF00155"/>
    </source>
</evidence>
<dbReference type="RefSeq" id="WP_386730390.1">
    <property type="nucleotide sequence ID" value="NZ_JBHSTP010000002.1"/>
</dbReference>
<dbReference type="PANTHER" id="PTHR43643:SF3">
    <property type="entry name" value="HISTIDINOL-PHOSPHATE AMINOTRANSFERASE"/>
    <property type="match status" value="1"/>
</dbReference>
<dbReference type="Gene3D" id="3.90.1150.10">
    <property type="entry name" value="Aspartate Aminotransferase, domain 1"/>
    <property type="match status" value="1"/>
</dbReference>
<comment type="function">
    <text evidence="5">Aminotransferase that catalyzes the conversion of aromatic amino acids and 2-oxoglutarate into corresponding aromatic oxo acids and L-glutamate.</text>
</comment>
<evidence type="ECO:0000313" key="9">
    <source>
        <dbReference type="Proteomes" id="UP001596306"/>
    </source>
</evidence>
<protein>
    <recommendedName>
        <fullName evidence="5">Aromatic amino acid aminotransferase</fullName>
        <shortName evidence="5">ArAT</shortName>
        <ecNumber evidence="5">2.6.1.57</ecNumber>
    </recommendedName>
</protein>
<dbReference type="HAMAP" id="MF_01513">
    <property type="entry name" value="Phe_aminotrans_2"/>
    <property type="match status" value="1"/>
</dbReference>
<dbReference type="GO" id="GO:0004400">
    <property type="term" value="F:histidinol-phosphate transaminase activity"/>
    <property type="evidence" value="ECO:0007669"/>
    <property type="project" value="UniProtKB-EC"/>
</dbReference>
<evidence type="ECO:0000256" key="4">
    <source>
        <dbReference type="ARBA" id="ARBA00022898"/>
    </source>
</evidence>
<accession>A0ABW1VHB3</accession>
<evidence type="ECO:0000256" key="2">
    <source>
        <dbReference type="ARBA" id="ARBA00022576"/>
    </source>
</evidence>
<dbReference type="SUPFAM" id="SSF53383">
    <property type="entry name" value="PLP-dependent transferases"/>
    <property type="match status" value="1"/>
</dbReference>
<dbReference type="Proteomes" id="UP001596306">
    <property type="component" value="Unassembled WGS sequence"/>
</dbReference>
<dbReference type="InterPro" id="IPR004839">
    <property type="entry name" value="Aminotransferase_I/II_large"/>
</dbReference>
<gene>
    <name evidence="5" type="primary">pat</name>
    <name evidence="8" type="ORF">ACFQB0_08995</name>
</gene>
<dbReference type="CDD" id="cd00609">
    <property type="entry name" value="AAT_like"/>
    <property type="match status" value="1"/>
</dbReference>
<keyword evidence="2 5" id="KW-0032">Aminotransferase</keyword>
<proteinExistence type="inferred from homology"/>
<evidence type="ECO:0000256" key="3">
    <source>
        <dbReference type="ARBA" id="ARBA00022679"/>
    </source>
</evidence>
<dbReference type="InterPro" id="IPR015421">
    <property type="entry name" value="PyrdxlP-dep_Trfase_major"/>
</dbReference>
<reference evidence="9" key="1">
    <citation type="journal article" date="2019" name="Int. J. Syst. Evol. Microbiol.">
        <title>The Global Catalogue of Microorganisms (GCM) 10K type strain sequencing project: providing services to taxonomists for standard genome sequencing and annotation.</title>
        <authorList>
            <consortium name="The Broad Institute Genomics Platform"/>
            <consortium name="The Broad Institute Genome Sequencing Center for Infectious Disease"/>
            <person name="Wu L."/>
            <person name="Ma J."/>
        </authorList>
    </citation>
    <scope>NUCLEOTIDE SEQUENCE [LARGE SCALE GENOMIC DNA]</scope>
    <source>
        <strain evidence="9">CCUG 43304</strain>
    </source>
</reference>
<comment type="cofactor">
    <cofactor evidence="1 5 6">
        <name>pyridoxal 5'-phosphate</name>
        <dbReference type="ChEBI" id="CHEBI:597326"/>
    </cofactor>
</comment>
<name>A0ABW1VHB3_9MICO</name>
<evidence type="ECO:0000256" key="6">
    <source>
        <dbReference type="RuleBase" id="RU003693"/>
    </source>
</evidence>
<comment type="catalytic activity">
    <reaction evidence="5">
        <text>an aromatic L-alpha-amino acid + 2-oxoglutarate = an aromatic oxo-acid + L-glutamate</text>
        <dbReference type="Rhea" id="RHEA:17533"/>
        <dbReference type="ChEBI" id="CHEBI:16810"/>
        <dbReference type="ChEBI" id="CHEBI:29985"/>
        <dbReference type="ChEBI" id="CHEBI:73309"/>
        <dbReference type="ChEBI" id="CHEBI:84824"/>
        <dbReference type="EC" id="2.6.1.57"/>
    </reaction>
</comment>
<dbReference type="InterPro" id="IPR024892">
    <property type="entry name" value="ArAT"/>
</dbReference>
<keyword evidence="3 5" id="KW-0808">Transferase</keyword>
<evidence type="ECO:0000313" key="8">
    <source>
        <dbReference type="EMBL" id="MFC6356243.1"/>
    </source>
</evidence>
<organism evidence="8 9">
    <name type="scientific">Luethyella okanaganae</name>
    <dbReference type="NCBI Taxonomy" id="69372"/>
    <lineage>
        <taxon>Bacteria</taxon>
        <taxon>Bacillati</taxon>
        <taxon>Actinomycetota</taxon>
        <taxon>Actinomycetes</taxon>
        <taxon>Micrococcales</taxon>
        <taxon>Microbacteriaceae</taxon>
        <taxon>Luethyella</taxon>
    </lineage>
</organism>
<dbReference type="Pfam" id="PF00155">
    <property type="entry name" value="Aminotran_1_2"/>
    <property type="match status" value="1"/>
</dbReference>
<dbReference type="InterPro" id="IPR050106">
    <property type="entry name" value="HistidinolP_aminotransfase"/>
</dbReference>
<dbReference type="InterPro" id="IPR015424">
    <property type="entry name" value="PyrdxlP-dep_Trfase"/>
</dbReference>
<sequence>MTDTTPEPAVAFPSGPVVRLRPEIVALPAYKQGRPAAADAFKLSSNENPFDPLPSVVEAVADAVDFNRYPDATALDLRERLAAKHGVGVGAVHVGAGSVALLAQFVLATSAPGTEVVYSWRSFEAYPGLVTVAGATSVQVPNRADHGHDLPAMAAAVGDSTSLVIVCSPNNPTGTIVTENEFHAFMAAIPCEVLVVLDEAYAEFVGDVVGADGSPAVHGIPVLDRYPNLVVLRTFSKAYGLAGLRVGYAIGPVEVLEAARSTAIPLSVTGSAAAAALASLHVEDELLDRVRVIAARRDALYSALGEQGWAVPRPHGNFLWLPTAEQTSQAAEQLAAAGLVTRPFHPEGIRVSIGEPESVERLLEITGKIMESLPTGHPARRVA</sequence>
<keyword evidence="4 5" id="KW-0663">Pyridoxal phosphate</keyword>
<dbReference type="Gene3D" id="3.40.640.10">
    <property type="entry name" value="Type I PLP-dependent aspartate aminotransferase-like (Major domain)"/>
    <property type="match status" value="1"/>
</dbReference>
<dbReference type="InterPro" id="IPR001917">
    <property type="entry name" value="Aminotrans_II_pyridoxalP_BS"/>
</dbReference>
<dbReference type="PROSITE" id="PS00599">
    <property type="entry name" value="AA_TRANSFER_CLASS_2"/>
    <property type="match status" value="1"/>
</dbReference>
<comment type="caution">
    <text evidence="8">The sequence shown here is derived from an EMBL/GenBank/DDBJ whole genome shotgun (WGS) entry which is preliminary data.</text>
</comment>
<comment type="subunit">
    <text evidence="5">Homodimer.</text>
</comment>